<evidence type="ECO:0000313" key="1">
    <source>
        <dbReference type="EMBL" id="PHJ94033.1"/>
    </source>
</evidence>
<dbReference type="AlphaFoldDB" id="A0A9Q5Z570"/>
<reference evidence="1 2" key="1">
    <citation type="submission" date="2015-02" db="EMBL/GenBank/DDBJ databases">
        <title>Nostoc linckia genome annotation.</title>
        <authorList>
            <person name="Zhou Z."/>
        </authorList>
    </citation>
    <scope>NUCLEOTIDE SEQUENCE [LARGE SCALE GENOMIC DNA]</scope>
    <source>
        <strain evidence="2">z8</strain>
    </source>
</reference>
<accession>A0A9Q5Z570</accession>
<proteinExistence type="predicted"/>
<gene>
    <name evidence="1" type="ORF">VF08_34455</name>
</gene>
<evidence type="ECO:0000313" key="2">
    <source>
        <dbReference type="Proteomes" id="UP000222310"/>
    </source>
</evidence>
<dbReference type="GeneID" id="57097349"/>
<dbReference type="Proteomes" id="UP000222310">
    <property type="component" value="Unassembled WGS sequence"/>
</dbReference>
<organism evidence="1 2">
    <name type="scientific">Nostoc linckia z8</name>
    <dbReference type="NCBI Taxonomy" id="1628746"/>
    <lineage>
        <taxon>Bacteria</taxon>
        <taxon>Bacillati</taxon>
        <taxon>Cyanobacteriota</taxon>
        <taxon>Cyanophyceae</taxon>
        <taxon>Nostocales</taxon>
        <taxon>Nostocaceae</taxon>
        <taxon>Nostoc</taxon>
    </lineage>
</organism>
<dbReference type="EMBL" id="LAHD01000173">
    <property type="protein sequence ID" value="PHJ94033.1"/>
    <property type="molecule type" value="Genomic_DNA"/>
</dbReference>
<sequence>MLISTASGARFPGGGNALNHRRGMMKSGAPRHFSANHAARDSTERRHFTPAEFCVAEIPPHQSKGSPMPEYFVAEVEDGHFSFSIEADTPEIAANLYIEDCDLFGNPDKNFVTVFVGIPGPYKPVSFFAPKLDIIIEWIECAIDDVHGLGAQEHYLFSKEKKKALEPKLKEFFDKEFPPVTSRKIVKTIAVTINREDFEKWDDASFSE</sequence>
<dbReference type="RefSeq" id="WP_099076682.1">
    <property type="nucleotide sequence ID" value="NZ_LAHD01000173.1"/>
</dbReference>
<comment type="caution">
    <text evidence="1">The sequence shown here is derived from an EMBL/GenBank/DDBJ whole genome shotgun (WGS) entry which is preliminary data.</text>
</comment>
<protein>
    <submittedName>
        <fullName evidence="1">Uncharacterized protein</fullName>
    </submittedName>
</protein>
<name>A0A9Q5Z570_NOSLI</name>